<sequence length="197" mass="21814">MSSRANCNTPPFPFCRNNGDKAPTHHQVSGHPVLSRMAQQQCFQLRLSLQPVARRGLHKPSRPYVRLVDALKTLEEVSLLTRSILEAKCRAATQSCSTTGKSQANHLCLRDQAMHLNAQLHTCTLSKVPFGNINTDLLLLQLPISSPTRLYERSRSAHTCKTRMQTSAVLCTCGSFVCSYYIVLGRAQGPCHSKQAP</sequence>
<dbReference type="AlphaFoldDB" id="A0A2T4CEU7"/>
<keyword evidence="2" id="KW-1185">Reference proteome</keyword>
<dbReference type="Proteomes" id="UP000240760">
    <property type="component" value="Unassembled WGS sequence"/>
</dbReference>
<accession>A0A2T4CEU7</accession>
<organism evidence="1 2">
    <name type="scientific">Trichoderma longibrachiatum ATCC 18648</name>
    <dbReference type="NCBI Taxonomy" id="983965"/>
    <lineage>
        <taxon>Eukaryota</taxon>
        <taxon>Fungi</taxon>
        <taxon>Dikarya</taxon>
        <taxon>Ascomycota</taxon>
        <taxon>Pezizomycotina</taxon>
        <taxon>Sordariomycetes</taxon>
        <taxon>Hypocreomycetidae</taxon>
        <taxon>Hypocreales</taxon>
        <taxon>Hypocreaceae</taxon>
        <taxon>Trichoderma</taxon>
    </lineage>
</organism>
<gene>
    <name evidence="1" type="ORF">M440DRAFT_1110978</name>
</gene>
<name>A0A2T4CEU7_TRILO</name>
<proteinExistence type="predicted"/>
<evidence type="ECO:0000313" key="1">
    <source>
        <dbReference type="EMBL" id="PTB80076.1"/>
    </source>
</evidence>
<protein>
    <submittedName>
        <fullName evidence="1">Uncharacterized protein</fullName>
    </submittedName>
</protein>
<dbReference type="EMBL" id="KZ679127">
    <property type="protein sequence ID" value="PTB80076.1"/>
    <property type="molecule type" value="Genomic_DNA"/>
</dbReference>
<reference evidence="1 2" key="1">
    <citation type="submission" date="2016-07" db="EMBL/GenBank/DDBJ databases">
        <title>Multiple horizontal gene transfer events from other fungi enriched the ability of initially mycotrophic Trichoderma (Ascomycota) to feed on dead plant biomass.</title>
        <authorList>
            <consortium name="DOE Joint Genome Institute"/>
            <person name="Aerts A."/>
            <person name="Atanasova L."/>
            <person name="Chenthamara K."/>
            <person name="Zhang J."/>
            <person name="Grujic M."/>
            <person name="Henrissat B."/>
            <person name="Kuo A."/>
            <person name="Salamov A."/>
            <person name="Lipzen A."/>
            <person name="Labutti K."/>
            <person name="Barry K."/>
            <person name="Miao Y."/>
            <person name="Rahimi M.J."/>
            <person name="Shen Q."/>
            <person name="Grigoriev I.V."/>
            <person name="Kubicek C.P."/>
            <person name="Druzhinina I.S."/>
        </authorList>
    </citation>
    <scope>NUCLEOTIDE SEQUENCE [LARGE SCALE GENOMIC DNA]</scope>
    <source>
        <strain evidence="1 2">ATCC 18648</strain>
    </source>
</reference>
<evidence type="ECO:0000313" key="2">
    <source>
        <dbReference type="Proteomes" id="UP000240760"/>
    </source>
</evidence>